<dbReference type="Pfam" id="PF00071">
    <property type="entry name" value="Ras"/>
    <property type="match status" value="1"/>
</dbReference>
<name>A0A3B1AK88_9ZZZZ</name>
<reference evidence="1" key="1">
    <citation type="submission" date="2018-06" db="EMBL/GenBank/DDBJ databases">
        <authorList>
            <person name="Zhirakovskaya E."/>
        </authorList>
    </citation>
    <scope>NUCLEOTIDE SEQUENCE</scope>
</reference>
<gene>
    <name evidence="1" type="ORF">MNBD_GAMMA22-2203</name>
</gene>
<proteinExistence type="predicted"/>
<dbReference type="InterPro" id="IPR052705">
    <property type="entry name" value="Gliding_Motility_GTPase"/>
</dbReference>
<dbReference type="PRINTS" id="PR00449">
    <property type="entry name" value="RASTRNSFRMNG"/>
</dbReference>
<dbReference type="CDD" id="cd00882">
    <property type="entry name" value="Ras_like_GTPase"/>
    <property type="match status" value="1"/>
</dbReference>
<protein>
    <submittedName>
        <fullName evidence="1">ATP/GTP-binding protein</fullName>
    </submittedName>
</protein>
<sequence>MSAYKIVFAGPVGVGKTSAIAAISDIEPFQTEEFATDEVKDIKQNTTVAMDYGMIKLENDERIHLYGTPGQERFNFMWDILTDGGIGLILLLNNKNPDPLQDCKTYLDAFKDYIDITGVALGINRMEHNSDPSIDDYHEILVNKNITAPILEVDARNSADVILLTESLLYSIDPGLS</sequence>
<dbReference type="InterPro" id="IPR027417">
    <property type="entry name" value="P-loop_NTPase"/>
</dbReference>
<evidence type="ECO:0000313" key="1">
    <source>
        <dbReference type="EMBL" id="VAW94284.1"/>
    </source>
</evidence>
<dbReference type="AlphaFoldDB" id="A0A3B1AK88"/>
<dbReference type="SUPFAM" id="SSF52540">
    <property type="entry name" value="P-loop containing nucleoside triphosphate hydrolases"/>
    <property type="match status" value="1"/>
</dbReference>
<accession>A0A3B1AK88</accession>
<dbReference type="EMBL" id="UOFS01000014">
    <property type="protein sequence ID" value="VAW94284.1"/>
    <property type="molecule type" value="Genomic_DNA"/>
</dbReference>
<dbReference type="GO" id="GO:0005525">
    <property type="term" value="F:GTP binding"/>
    <property type="evidence" value="ECO:0007669"/>
    <property type="project" value="InterPro"/>
</dbReference>
<dbReference type="InterPro" id="IPR001806">
    <property type="entry name" value="Small_GTPase"/>
</dbReference>
<dbReference type="GO" id="GO:0003924">
    <property type="term" value="F:GTPase activity"/>
    <property type="evidence" value="ECO:0007669"/>
    <property type="project" value="InterPro"/>
</dbReference>
<organism evidence="1">
    <name type="scientific">hydrothermal vent metagenome</name>
    <dbReference type="NCBI Taxonomy" id="652676"/>
    <lineage>
        <taxon>unclassified sequences</taxon>
        <taxon>metagenomes</taxon>
        <taxon>ecological metagenomes</taxon>
    </lineage>
</organism>
<dbReference type="PANTHER" id="PTHR42708:SF1">
    <property type="entry name" value="GLIDING MOTILITY PROTEIN MGLA"/>
    <property type="match status" value="1"/>
</dbReference>
<dbReference type="Gene3D" id="3.40.50.300">
    <property type="entry name" value="P-loop containing nucleotide triphosphate hydrolases"/>
    <property type="match status" value="1"/>
</dbReference>
<dbReference type="PANTHER" id="PTHR42708">
    <property type="entry name" value="ATP/GTP-BINDING PROTEIN-RELATED"/>
    <property type="match status" value="1"/>
</dbReference>